<gene>
    <name evidence="4" type="primary">ENPEP</name>
    <name evidence="4" type="ORF">CEXT_36431</name>
</gene>
<accession>A0AAV4Y0U5</accession>
<dbReference type="GO" id="GO:0070006">
    <property type="term" value="F:metalloaminopeptidase activity"/>
    <property type="evidence" value="ECO:0007669"/>
    <property type="project" value="TreeGrafter"/>
</dbReference>
<evidence type="ECO:0000259" key="3">
    <source>
        <dbReference type="Pfam" id="PF11838"/>
    </source>
</evidence>
<protein>
    <submittedName>
        <fullName evidence="4">Glutamyl aminopeptidase</fullName>
    </submittedName>
</protein>
<feature type="domain" description="ERAP1-like C-terminal" evidence="3">
    <location>
        <begin position="73"/>
        <end position="192"/>
    </location>
</feature>
<dbReference type="GO" id="GO:0043171">
    <property type="term" value="P:peptide catabolic process"/>
    <property type="evidence" value="ECO:0007669"/>
    <property type="project" value="TreeGrafter"/>
</dbReference>
<dbReference type="GO" id="GO:0008270">
    <property type="term" value="F:zinc ion binding"/>
    <property type="evidence" value="ECO:0007669"/>
    <property type="project" value="TreeGrafter"/>
</dbReference>
<dbReference type="GO" id="GO:0006508">
    <property type="term" value="P:proteolysis"/>
    <property type="evidence" value="ECO:0007669"/>
    <property type="project" value="TreeGrafter"/>
</dbReference>
<dbReference type="Proteomes" id="UP001054945">
    <property type="component" value="Unassembled WGS sequence"/>
</dbReference>
<dbReference type="EMBL" id="BPLR01001101">
    <property type="protein sequence ID" value="GIY99959.1"/>
    <property type="molecule type" value="Genomic_DNA"/>
</dbReference>
<dbReference type="GO" id="GO:0042277">
    <property type="term" value="F:peptide binding"/>
    <property type="evidence" value="ECO:0007669"/>
    <property type="project" value="TreeGrafter"/>
</dbReference>
<keyword evidence="5" id="KW-1185">Reference proteome</keyword>
<dbReference type="GO" id="GO:0016020">
    <property type="term" value="C:membrane"/>
    <property type="evidence" value="ECO:0007669"/>
    <property type="project" value="TreeGrafter"/>
</dbReference>
<evidence type="ECO:0000256" key="2">
    <source>
        <dbReference type="ARBA" id="ARBA00022438"/>
    </source>
</evidence>
<evidence type="ECO:0000256" key="1">
    <source>
        <dbReference type="ARBA" id="ARBA00010136"/>
    </source>
</evidence>
<dbReference type="InterPro" id="IPR050344">
    <property type="entry name" value="Peptidase_M1_aminopeptidases"/>
</dbReference>
<comment type="similarity">
    <text evidence="1">Belongs to the peptidase M1 family.</text>
</comment>
<dbReference type="Pfam" id="PF11838">
    <property type="entry name" value="ERAP1_C"/>
    <property type="match status" value="1"/>
</dbReference>
<dbReference type="PANTHER" id="PTHR11533">
    <property type="entry name" value="PROTEASE M1 ZINC METALLOPROTEASE"/>
    <property type="match status" value="1"/>
</dbReference>
<comment type="caution">
    <text evidence="4">The sequence shown here is derived from an EMBL/GenBank/DDBJ whole genome shotgun (WGS) entry which is preliminary data.</text>
</comment>
<dbReference type="GO" id="GO:0005615">
    <property type="term" value="C:extracellular space"/>
    <property type="evidence" value="ECO:0007669"/>
    <property type="project" value="TreeGrafter"/>
</dbReference>
<keyword evidence="2 4" id="KW-0378">Hydrolase</keyword>
<sequence>MMDTWTKQMNYPLHNQRDQNNTHYVWQIPITYYTADNNQVSQLFLNSSDKVQVTLPNSKWIKFNVNFTGYYLVFSPSDRLNLMHEAFALSWAGHLDYKVPLNLTKYLWKERYHGVWTVVLKELKQMRWLLRGDKEMDRIILELVRSLSRELYKEYSWKELEDFSERRLQKTIIKAACASENQDCLQTASRLLVIG</sequence>
<dbReference type="AlphaFoldDB" id="A0AAV4Y0U5"/>
<evidence type="ECO:0000313" key="4">
    <source>
        <dbReference type="EMBL" id="GIY99959.1"/>
    </source>
</evidence>
<dbReference type="PANTHER" id="PTHR11533:SF276">
    <property type="entry name" value="GLUTAMYL AMINOPEPTIDASE"/>
    <property type="match status" value="1"/>
</dbReference>
<dbReference type="GO" id="GO:0005737">
    <property type="term" value="C:cytoplasm"/>
    <property type="evidence" value="ECO:0007669"/>
    <property type="project" value="TreeGrafter"/>
</dbReference>
<organism evidence="4 5">
    <name type="scientific">Caerostris extrusa</name>
    <name type="common">Bark spider</name>
    <name type="synonym">Caerostris bankana</name>
    <dbReference type="NCBI Taxonomy" id="172846"/>
    <lineage>
        <taxon>Eukaryota</taxon>
        <taxon>Metazoa</taxon>
        <taxon>Ecdysozoa</taxon>
        <taxon>Arthropoda</taxon>
        <taxon>Chelicerata</taxon>
        <taxon>Arachnida</taxon>
        <taxon>Araneae</taxon>
        <taxon>Araneomorphae</taxon>
        <taxon>Entelegynae</taxon>
        <taxon>Araneoidea</taxon>
        <taxon>Araneidae</taxon>
        <taxon>Caerostris</taxon>
    </lineage>
</organism>
<reference evidence="4 5" key="1">
    <citation type="submission" date="2021-06" db="EMBL/GenBank/DDBJ databases">
        <title>Caerostris extrusa draft genome.</title>
        <authorList>
            <person name="Kono N."/>
            <person name="Arakawa K."/>
        </authorList>
    </citation>
    <scope>NUCLEOTIDE SEQUENCE [LARGE SCALE GENOMIC DNA]</scope>
</reference>
<evidence type="ECO:0000313" key="5">
    <source>
        <dbReference type="Proteomes" id="UP001054945"/>
    </source>
</evidence>
<proteinExistence type="inferred from homology"/>
<keyword evidence="2 4" id="KW-0645">Protease</keyword>
<keyword evidence="2 4" id="KW-0031">Aminopeptidase</keyword>
<name>A0AAV4Y0U5_CAEEX</name>
<dbReference type="InterPro" id="IPR024571">
    <property type="entry name" value="ERAP1-like_C_dom"/>
</dbReference>
<dbReference type="Gene3D" id="1.10.3480.20">
    <property type="match status" value="1"/>
</dbReference>